<evidence type="ECO:0000256" key="1">
    <source>
        <dbReference type="SAM" id="MobiDB-lite"/>
    </source>
</evidence>
<feature type="compositionally biased region" description="Basic and acidic residues" evidence="1">
    <location>
        <begin position="13"/>
        <end position="24"/>
    </location>
</feature>
<dbReference type="Gene3D" id="4.10.280.10">
    <property type="entry name" value="Helix-loop-helix DNA-binding domain"/>
    <property type="match status" value="1"/>
</dbReference>
<dbReference type="PROSITE" id="PS50888">
    <property type="entry name" value="BHLH"/>
    <property type="match status" value="1"/>
</dbReference>
<feature type="compositionally biased region" description="Basic residues" evidence="1">
    <location>
        <begin position="97"/>
        <end position="106"/>
    </location>
</feature>
<gene>
    <name evidence="3" type="ORF">SCHPADRAFT_537289</name>
</gene>
<name>A0A0H2RKS1_9AGAM</name>
<dbReference type="EMBL" id="KQ086037">
    <property type="protein sequence ID" value="KLO10053.1"/>
    <property type="molecule type" value="Genomic_DNA"/>
</dbReference>
<feature type="compositionally biased region" description="Pro residues" evidence="1">
    <location>
        <begin position="58"/>
        <end position="67"/>
    </location>
</feature>
<evidence type="ECO:0000313" key="3">
    <source>
        <dbReference type="EMBL" id="KLO10053.1"/>
    </source>
</evidence>
<proteinExistence type="predicted"/>
<feature type="region of interest" description="Disordered" evidence="1">
    <location>
        <begin position="1"/>
        <end position="108"/>
    </location>
</feature>
<reference evidence="3 4" key="1">
    <citation type="submission" date="2015-04" db="EMBL/GenBank/DDBJ databases">
        <title>Complete genome sequence of Schizopora paradoxa KUC8140, a cosmopolitan wood degrader in East Asia.</title>
        <authorList>
            <consortium name="DOE Joint Genome Institute"/>
            <person name="Min B."/>
            <person name="Park H."/>
            <person name="Jang Y."/>
            <person name="Kim J.-J."/>
            <person name="Kim K.H."/>
            <person name="Pangilinan J."/>
            <person name="Lipzen A."/>
            <person name="Riley R."/>
            <person name="Grigoriev I.V."/>
            <person name="Spatafora J.W."/>
            <person name="Choi I.-G."/>
        </authorList>
    </citation>
    <scope>NUCLEOTIDE SEQUENCE [LARGE SCALE GENOMIC DNA]</scope>
    <source>
        <strain evidence="3 4">KUC8140</strain>
    </source>
</reference>
<evidence type="ECO:0000259" key="2">
    <source>
        <dbReference type="PROSITE" id="PS50888"/>
    </source>
</evidence>
<dbReference type="SUPFAM" id="SSF47459">
    <property type="entry name" value="HLH, helix-loop-helix DNA-binding domain"/>
    <property type="match status" value="1"/>
</dbReference>
<dbReference type="InterPro" id="IPR011598">
    <property type="entry name" value="bHLH_dom"/>
</dbReference>
<organism evidence="3 4">
    <name type="scientific">Schizopora paradoxa</name>
    <dbReference type="NCBI Taxonomy" id="27342"/>
    <lineage>
        <taxon>Eukaryota</taxon>
        <taxon>Fungi</taxon>
        <taxon>Dikarya</taxon>
        <taxon>Basidiomycota</taxon>
        <taxon>Agaricomycotina</taxon>
        <taxon>Agaricomycetes</taxon>
        <taxon>Hymenochaetales</taxon>
        <taxon>Schizoporaceae</taxon>
        <taxon>Schizopora</taxon>
    </lineage>
</organism>
<dbReference type="AlphaFoldDB" id="A0A0H2RKS1"/>
<protein>
    <recommendedName>
        <fullName evidence="2">BHLH domain-containing protein</fullName>
    </recommendedName>
</protein>
<dbReference type="InterPro" id="IPR036638">
    <property type="entry name" value="HLH_DNA-bd_sf"/>
</dbReference>
<dbReference type="InParanoid" id="A0A0H2RKS1"/>
<dbReference type="OrthoDB" id="690068at2759"/>
<keyword evidence="4" id="KW-1185">Reference proteome</keyword>
<dbReference type="Proteomes" id="UP000053477">
    <property type="component" value="Unassembled WGS sequence"/>
</dbReference>
<dbReference type="Pfam" id="PF00010">
    <property type="entry name" value="HLH"/>
    <property type="match status" value="1"/>
</dbReference>
<dbReference type="STRING" id="27342.A0A0H2RKS1"/>
<sequence length="159" mass="17590">MPTSRSSALPDTKALKDTTCDPPRKAKRPRHNSGIPEPTAHPSLSSHCNTHDIRIRPAPSPSPPFTSPPCTISPMSARLSEESVTPLSTGQTQLLPARKRCRKPHSRAASVPRSVRELQRKVNHSRIERVRREKINDALDALRNLVPSNIDNGETLIHV</sequence>
<accession>A0A0H2RKS1</accession>
<dbReference type="GO" id="GO:0046983">
    <property type="term" value="F:protein dimerization activity"/>
    <property type="evidence" value="ECO:0007669"/>
    <property type="project" value="InterPro"/>
</dbReference>
<feature type="domain" description="BHLH" evidence="2">
    <location>
        <begin position="119"/>
        <end position="159"/>
    </location>
</feature>
<dbReference type="InterPro" id="IPR045239">
    <property type="entry name" value="bHLH95_bHLH"/>
</dbReference>
<evidence type="ECO:0000313" key="4">
    <source>
        <dbReference type="Proteomes" id="UP000053477"/>
    </source>
</evidence>
<feature type="compositionally biased region" description="Polar residues" evidence="1">
    <location>
        <begin position="82"/>
        <end position="94"/>
    </location>
</feature>
<dbReference type="CDD" id="cd11393">
    <property type="entry name" value="bHLH_AtbHLH_like"/>
    <property type="match status" value="1"/>
</dbReference>